<dbReference type="OrthoDB" id="9797274at2"/>
<dbReference type="GO" id="GO:0015666">
    <property type="term" value="F:restriction endodeoxyribonuclease activity"/>
    <property type="evidence" value="ECO:0007669"/>
    <property type="project" value="TreeGrafter"/>
</dbReference>
<evidence type="ECO:0000259" key="2">
    <source>
        <dbReference type="Pfam" id="PF04471"/>
    </source>
</evidence>
<dbReference type="PANTHER" id="PTHR30015">
    <property type="entry name" value="MRR RESTRICTION SYSTEM PROTEIN"/>
    <property type="match status" value="1"/>
</dbReference>
<dbReference type="InterPro" id="IPR007560">
    <property type="entry name" value="Restrct_endonuc_IV_Mrr"/>
</dbReference>
<dbReference type="GO" id="GO:0003677">
    <property type="term" value="F:DNA binding"/>
    <property type="evidence" value="ECO:0007669"/>
    <property type="project" value="InterPro"/>
</dbReference>
<feature type="domain" description="Restriction endonuclease type IV Mrr" evidence="2">
    <location>
        <begin position="377"/>
        <end position="487"/>
    </location>
</feature>
<proteinExistence type="predicted"/>
<dbReference type="GO" id="GO:0009307">
    <property type="term" value="P:DNA restriction-modification system"/>
    <property type="evidence" value="ECO:0007669"/>
    <property type="project" value="InterPro"/>
</dbReference>
<evidence type="ECO:0000313" key="4">
    <source>
        <dbReference type="Proteomes" id="UP000049127"/>
    </source>
</evidence>
<protein>
    <submittedName>
        <fullName evidence="3">Restriction endonuclease</fullName>
    </submittedName>
</protein>
<dbReference type="RefSeq" id="WP_055341949.1">
    <property type="nucleotide sequence ID" value="NZ_CDNI01000003.1"/>
</dbReference>
<name>A0A0C7G9P9_PARSO</name>
<feature type="coiled-coil region" evidence="1">
    <location>
        <begin position="15"/>
        <end position="73"/>
    </location>
</feature>
<dbReference type="Proteomes" id="UP000049127">
    <property type="component" value="Unassembled WGS sequence"/>
</dbReference>
<dbReference type="PANTHER" id="PTHR30015:SF7">
    <property type="entry name" value="TYPE IV METHYL-DIRECTED RESTRICTION ENZYME ECOKMRR"/>
    <property type="match status" value="1"/>
</dbReference>
<dbReference type="Pfam" id="PF04471">
    <property type="entry name" value="Mrr_cat"/>
    <property type="match status" value="1"/>
</dbReference>
<dbReference type="SUPFAM" id="SSF52980">
    <property type="entry name" value="Restriction endonuclease-like"/>
    <property type="match status" value="1"/>
</dbReference>
<reference evidence="3 4" key="1">
    <citation type="submission" date="2015-01" db="EMBL/GenBank/DDBJ databases">
        <authorList>
            <person name="Aslett A.Martin."/>
            <person name="De Silva Nishadi"/>
        </authorList>
    </citation>
    <scope>NUCLEOTIDE SEQUENCE [LARGE SCALE GENOMIC DNA]</scope>
    <source>
        <strain evidence="3 4">R28058</strain>
    </source>
</reference>
<organism evidence="3 4">
    <name type="scientific">Paraclostridium sordellii</name>
    <name type="common">Clostridium sordellii</name>
    <dbReference type="NCBI Taxonomy" id="1505"/>
    <lineage>
        <taxon>Bacteria</taxon>
        <taxon>Bacillati</taxon>
        <taxon>Bacillota</taxon>
        <taxon>Clostridia</taxon>
        <taxon>Peptostreptococcales</taxon>
        <taxon>Peptostreptococcaceae</taxon>
        <taxon>Paraclostridium</taxon>
    </lineage>
</organism>
<keyword evidence="1" id="KW-0175">Coiled coil</keyword>
<dbReference type="AlphaFoldDB" id="A0A0C7G9P9"/>
<keyword evidence="3" id="KW-0540">Nuclease</keyword>
<dbReference type="InterPro" id="IPR011856">
    <property type="entry name" value="tRNA_endonuc-like_dom_sf"/>
</dbReference>
<evidence type="ECO:0000256" key="1">
    <source>
        <dbReference type="SAM" id="Coils"/>
    </source>
</evidence>
<evidence type="ECO:0000313" key="3">
    <source>
        <dbReference type="EMBL" id="CEQ03707.1"/>
    </source>
</evidence>
<dbReference type="InterPro" id="IPR011335">
    <property type="entry name" value="Restrct_endonuc-II-like"/>
</dbReference>
<keyword evidence="3" id="KW-0378">Hydrolase</keyword>
<sequence length="502" mass="59537">MARKKRISKFVNQILKEAIKEQKIKDKEVEQLKKRYQKELEKQQKEDYINSRYKEVSKLNLSINNEIDELKNLILNGINEYNPIPIDTFIKKYIKEFTIPKELSIKYEKPNKPIIRKANIFEILFKSYRLKYNSYVDELERKYDREYKLYEKNEVNRKNEIKNLKKSYELKLSEIIAIKKDLYINGDVGMITSYKKELLNNSKYPFKLNKNINIGYCKYTKNLLIDYLLPKKDIVQSINKYKYMPKLDEIREVQRKNKDINSIYNEVIYSIVLRSMDEVFKSDIYGNIKSIVFNGYIEDIDLSTGQDIKPYIISSMIEKQDFRKIDLKRVDKLTCLKDAMQSRINLNSNLELRSIVPIYNYDYVNNSIISSENINLLEINPYELERLVTILFRNMGYNVEETKKSHDGGIDCFLNYNDPIIGGKVIGQVKRYKNNIDIPKLREFESVLRNSDAMKGLFISTSNFSPQCEKFALENNITLINGCTLLKYFNEYGINSYIQDKF</sequence>
<accession>A0A0C7G9P9</accession>
<dbReference type="Gene3D" id="3.40.1350.10">
    <property type="match status" value="1"/>
</dbReference>
<keyword evidence="3" id="KW-0255">Endonuclease</keyword>
<gene>
    <name evidence="3" type="primary">mrr</name>
    <name evidence="3" type="ORF">R28058_14401</name>
</gene>
<dbReference type="EMBL" id="CEKZ01000003">
    <property type="protein sequence ID" value="CEQ03707.1"/>
    <property type="molecule type" value="Genomic_DNA"/>
</dbReference>
<dbReference type="InterPro" id="IPR052906">
    <property type="entry name" value="Type_IV_Methyl-Rstrct_Enzyme"/>
</dbReference>